<dbReference type="Proteomes" id="UP000821853">
    <property type="component" value="Chromosome 5"/>
</dbReference>
<comment type="caution">
    <text evidence="9">The sequence shown here is derived from an EMBL/GenBank/DDBJ whole genome shotgun (WGS) entry which is preliminary data.</text>
</comment>
<dbReference type="OMA" id="CEHINDN"/>
<evidence type="ECO:0000256" key="7">
    <source>
        <dbReference type="ARBA" id="ARBA00023242"/>
    </source>
</evidence>
<evidence type="ECO:0000313" key="9">
    <source>
        <dbReference type="EMBL" id="KAH9375089.1"/>
    </source>
</evidence>
<proteinExistence type="inferred from homology"/>
<dbReference type="VEuPathDB" id="VectorBase:HLOH_053917"/>
<dbReference type="OrthoDB" id="2668416at2759"/>
<evidence type="ECO:0000256" key="1">
    <source>
        <dbReference type="ARBA" id="ARBA00001968"/>
    </source>
</evidence>
<dbReference type="AlphaFoldDB" id="A0A9J6GJT0"/>
<evidence type="ECO:0000256" key="6">
    <source>
        <dbReference type="ARBA" id="ARBA00022801"/>
    </source>
</evidence>
<evidence type="ECO:0000313" key="10">
    <source>
        <dbReference type="Proteomes" id="UP000821853"/>
    </source>
</evidence>
<comment type="cofactor">
    <cofactor evidence="1">
        <name>a divalent metal cation</name>
        <dbReference type="ChEBI" id="CHEBI:60240"/>
    </cofactor>
</comment>
<dbReference type="GO" id="GO:0046872">
    <property type="term" value="F:metal ion binding"/>
    <property type="evidence" value="ECO:0007669"/>
    <property type="project" value="UniProtKB-KW"/>
</dbReference>
<organism evidence="9 10">
    <name type="scientific">Haemaphysalis longicornis</name>
    <name type="common">Bush tick</name>
    <dbReference type="NCBI Taxonomy" id="44386"/>
    <lineage>
        <taxon>Eukaryota</taxon>
        <taxon>Metazoa</taxon>
        <taxon>Ecdysozoa</taxon>
        <taxon>Arthropoda</taxon>
        <taxon>Chelicerata</taxon>
        <taxon>Arachnida</taxon>
        <taxon>Acari</taxon>
        <taxon>Parasitiformes</taxon>
        <taxon>Ixodida</taxon>
        <taxon>Ixodoidea</taxon>
        <taxon>Ixodidae</taxon>
        <taxon>Haemaphysalinae</taxon>
        <taxon>Haemaphysalis</taxon>
    </lineage>
</organism>
<evidence type="ECO:0000259" key="8">
    <source>
        <dbReference type="Pfam" id="PF13359"/>
    </source>
</evidence>
<evidence type="ECO:0000256" key="4">
    <source>
        <dbReference type="ARBA" id="ARBA00022722"/>
    </source>
</evidence>
<accession>A0A9J6GJT0</accession>
<sequence length="181" mass="20495">MVYFQSGFATKMVSLYDNCLTLTSLCRYSIILLALVDHKYRFRFVNVGAPGRCHDSHVYQLSKLARMVGGPLFKAPEATICGTQVPPVILCDQAFPLTPNLMKPFGHSGLLSEEQRAFNYNLSKARRIVENAFGRLKARFRFTMKRMECDVENARLVIRACCILNNICEDFNDNHSAPVAH</sequence>
<gene>
    <name evidence="9" type="ORF">HPB48_002408</name>
</gene>
<dbReference type="EMBL" id="JABSTR010000007">
    <property type="protein sequence ID" value="KAH9375089.1"/>
    <property type="molecule type" value="Genomic_DNA"/>
</dbReference>
<reference evidence="9 10" key="1">
    <citation type="journal article" date="2020" name="Cell">
        <title>Large-Scale Comparative Analyses of Tick Genomes Elucidate Their Genetic Diversity and Vector Capacities.</title>
        <authorList>
            <consortium name="Tick Genome and Microbiome Consortium (TIGMIC)"/>
            <person name="Jia N."/>
            <person name="Wang J."/>
            <person name="Shi W."/>
            <person name="Du L."/>
            <person name="Sun Y."/>
            <person name="Zhan W."/>
            <person name="Jiang J.F."/>
            <person name="Wang Q."/>
            <person name="Zhang B."/>
            <person name="Ji P."/>
            <person name="Bell-Sakyi L."/>
            <person name="Cui X.M."/>
            <person name="Yuan T.T."/>
            <person name="Jiang B.G."/>
            <person name="Yang W.F."/>
            <person name="Lam T.T."/>
            <person name="Chang Q.C."/>
            <person name="Ding S.J."/>
            <person name="Wang X.J."/>
            <person name="Zhu J.G."/>
            <person name="Ruan X.D."/>
            <person name="Zhao L."/>
            <person name="Wei J.T."/>
            <person name="Ye R.Z."/>
            <person name="Que T.C."/>
            <person name="Du C.H."/>
            <person name="Zhou Y.H."/>
            <person name="Cheng J.X."/>
            <person name="Dai P.F."/>
            <person name="Guo W.B."/>
            <person name="Han X.H."/>
            <person name="Huang E.J."/>
            <person name="Li L.F."/>
            <person name="Wei W."/>
            <person name="Gao Y.C."/>
            <person name="Liu J.Z."/>
            <person name="Shao H.Z."/>
            <person name="Wang X."/>
            <person name="Wang C.C."/>
            <person name="Yang T.C."/>
            <person name="Huo Q.B."/>
            <person name="Li W."/>
            <person name="Chen H.Y."/>
            <person name="Chen S.E."/>
            <person name="Zhou L.G."/>
            <person name="Ni X.B."/>
            <person name="Tian J.H."/>
            <person name="Sheng Y."/>
            <person name="Liu T."/>
            <person name="Pan Y.S."/>
            <person name="Xia L.Y."/>
            <person name="Li J."/>
            <person name="Zhao F."/>
            <person name="Cao W.C."/>
        </authorList>
    </citation>
    <scope>NUCLEOTIDE SEQUENCE [LARGE SCALE GENOMIC DNA]</scope>
    <source>
        <strain evidence="9">HaeL-2018</strain>
    </source>
</reference>
<evidence type="ECO:0000256" key="5">
    <source>
        <dbReference type="ARBA" id="ARBA00022723"/>
    </source>
</evidence>
<dbReference type="PANTHER" id="PTHR22930:SF85">
    <property type="entry name" value="GH03217P-RELATED"/>
    <property type="match status" value="1"/>
</dbReference>
<dbReference type="GO" id="GO:0005634">
    <property type="term" value="C:nucleus"/>
    <property type="evidence" value="ECO:0007669"/>
    <property type="project" value="UniProtKB-SubCell"/>
</dbReference>
<keyword evidence="5" id="KW-0479">Metal-binding</keyword>
<dbReference type="InterPro" id="IPR045249">
    <property type="entry name" value="HARBI1-like"/>
</dbReference>
<comment type="subcellular location">
    <subcellularLocation>
        <location evidence="2">Nucleus</location>
    </subcellularLocation>
</comment>
<feature type="domain" description="DDE Tnp4" evidence="8">
    <location>
        <begin position="28"/>
        <end position="166"/>
    </location>
</feature>
<protein>
    <recommendedName>
        <fullName evidence="8">DDE Tnp4 domain-containing protein</fullName>
    </recommendedName>
</protein>
<evidence type="ECO:0000256" key="2">
    <source>
        <dbReference type="ARBA" id="ARBA00004123"/>
    </source>
</evidence>
<keyword evidence="7" id="KW-0539">Nucleus</keyword>
<dbReference type="GO" id="GO:0004518">
    <property type="term" value="F:nuclease activity"/>
    <property type="evidence" value="ECO:0007669"/>
    <property type="project" value="UniProtKB-KW"/>
</dbReference>
<keyword evidence="6" id="KW-0378">Hydrolase</keyword>
<keyword evidence="10" id="KW-1185">Reference proteome</keyword>
<name>A0A9J6GJT0_HAELO</name>
<dbReference type="PANTHER" id="PTHR22930">
    <property type="match status" value="1"/>
</dbReference>
<evidence type="ECO:0000256" key="3">
    <source>
        <dbReference type="ARBA" id="ARBA00006958"/>
    </source>
</evidence>
<dbReference type="InterPro" id="IPR027806">
    <property type="entry name" value="HARBI1_dom"/>
</dbReference>
<keyword evidence="4" id="KW-0540">Nuclease</keyword>
<dbReference type="Pfam" id="PF13359">
    <property type="entry name" value="DDE_Tnp_4"/>
    <property type="match status" value="1"/>
</dbReference>
<comment type="similarity">
    <text evidence="3">Belongs to the HARBI1 family.</text>
</comment>
<dbReference type="GO" id="GO:0016787">
    <property type="term" value="F:hydrolase activity"/>
    <property type="evidence" value="ECO:0007669"/>
    <property type="project" value="UniProtKB-KW"/>
</dbReference>